<keyword evidence="4" id="KW-1185">Reference proteome</keyword>
<dbReference type="AlphaFoldDB" id="A0A4P6JPL8"/>
<reference evidence="3 4" key="1">
    <citation type="submission" date="2019-01" db="EMBL/GenBank/DDBJ databases">
        <title>Ktedonosporobacter rubrisoli SCAWS-G2.</title>
        <authorList>
            <person name="Huang Y."/>
            <person name="Yan B."/>
        </authorList>
    </citation>
    <scope>NUCLEOTIDE SEQUENCE [LARGE SCALE GENOMIC DNA]</scope>
    <source>
        <strain evidence="3 4">SCAWS-G2</strain>
    </source>
</reference>
<evidence type="ECO:0000256" key="1">
    <source>
        <dbReference type="SAM" id="MobiDB-lite"/>
    </source>
</evidence>
<feature type="region of interest" description="Disordered" evidence="1">
    <location>
        <begin position="178"/>
        <end position="199"/>
    </location>
</feature>
<name>A0A4P6JPL8_KTERU</name>
<evidence type="ECO:0000313" key="4">
    <source>
        <dbReference type="Proteomes" id="UP000290365"/>
    </source>
</evidence>
<organism evidence="3 4">
    <name type="scientific">Ktedonosporobacter rubrisoli</name>
    <dbReference type="NCBI Taxonomy" id="2509675"/>
    <lineage>
        <taxon>Bacteria</taxon>
        <taxon>Bacillati</taxon>
        <taxon>Chloroflexota</taxon>
        <taxon>Ktedonobacteria</taxon>
        <taxon>Ktedonobacterales</taxon>
        <taxon>Ktedonosporobacteraceae</taxon>
        <taxon>Ktedonosporobacter</taxon>
    </lineage>
</organism>
<sequence length="317" mass="36086">MHSGLRAIKDEGYDLEAYEIPTLVPADLVLAAIARLRQLLDCSQMSNDAVSQRFGPVMRQMADQHLRDLIPKKDEGQNLYTHLSRSIYGRLCVLYHCPPAVFDLQYMAHILGHYWYFREQDEKKRANLDSTLHYMDYVIGDGHGNLDGRRGIWLGTKPGVEVLDAFRKEWEEMTQPPVIRTGHSGKKKEPMGEQHPVRPKKRSILNCLPQQKTLFDAEMERRSLAHQHELVGALLNEAAWYRQMDAELSPLSEALQASTPLGTLRSSLQCIRGRSKTWQSAPISSNAGGCRLTRSMRSLRRPSRMAIRSLSNTLRAP</sequence>
<feature type="compositionally biased region" description="Basic and acidic residues" evidence="1">
    <location>
        <begin position="187"/>
        <end position="196"/>
    </location>
</feature>
<accession>A0A4P6JPL8</accession>
<dbReference type="Pfam" id="PF16684">
    <property type="entry name" value="ResT-TelK_cat"/>
    <property type="match status" value="1"/>
</dbReference>
<dbReference type="Gene3D" id="1.10.443.30">
    <property type="entry name" value="Telomere resolvase"/>
    <property type="match status" value="1"/>
</dbReference>
<gene>
    <name evidence="3" type="ORF">EPA93_15540</name>
</gene>
<protein>
    <recommendedName>
        <fullName evidence="2">Telomere resolvase ResT/TelK catalytic domain-containing protein</fullName>
    </recommendedName>
</protein>
<evidence type="ECO:0000313" key="3">
    <source>
        <dbReference type="EMBL" id="QBD77327.1"/>
    </source>
</evidence>
<dbReference type="InterPro" id="IPR032047">
    <property type="entry name" value="ResT/TelK_cat"/>
</dbReference>
<dbReference type="OrthoDB" id="500642at2"/>
<proteinExistence type="predicted"/>
<dbReference type="InterPro" id="IPR038280">
    <property type="entry name" value="ResT/TelK_cat_sf"/>
</dbReference>
<dbReference type="KEGG" id="kbs:EPA93_15540"/>
<dbReference type="EMBL" id="CP035758">
    <property type="protein sequence ID" value="QBD77327.1"/>
    <property type="molecule type" value="Genomic_DNA"/>
</dbReference>
<evidence type="ECO:0000259" key="2">
    <source>
        <dbReference type="Pfam" id="PF16684"/>
    </source>
</evidence>
<dbReference type="Proteomes" id="UP000290365">
    <property type="component" value="Chromosome"/>
</dbReference>
<feature type="domain" description="Telomere resolvase ResT/TelK catalytic" evidence="2">
    <location>
        <begin position="9"/>
        <end position="137"/>
    </location>
</feature>